<evidence type="ECO:0000256" key="2">
    <source>
        <dbReference type="ARBA" id="ARBA00022723"/>
    </source>
</evidence>
<sequence>MSDIPGTLETPEILVTNDDGVYSSGIKAAYRSVCDLGNVTVAAPSVQKSGVGRSVSIFEPLRIYEIELDTFEAYAIAGTPADSVILAIFAIMDRLPDLCVSGFNIGENISTDTVTTSGTIGAALEAASYGMPAITASIQVTDQGDKFDDHRHYEYDFDSGVDLVRKIAERALKRGFPDGVDILNVNIPHNATMNTEIEITRLARKIFKTGVEKRHDPRGRPYYWIDGDLVQDDEVGTDLHAFVRGHISVTPLSLDSTAGIDRQGTRELPETLIRAVEEMVGG</sequence>
<dbReference type="GO" id="GO:0005737">
    <property type="term" value="C:cytoplasm"/>
    <property type="evidence" value="ECO:0007669"/>
    <property type="project" value="UniProtKB-SubCell"/>
</dbReference>
<dbReference type="HAMAP" id="MF_00060">
    <property type="entry name" value="SurE"/>
    <property type="match status" value="1"/>
</dbReference>
<dbReference type="AlphaFoldDB" id="A0A7G9Y1K5"/>
<evidence type="ECO:0000256" key="1">
    <source>
        <dbReference type="ARBA" id="ARBA00011062"/>
    </source>
</evidence>
<feature type="binding site" evidence="4">
    <location>
        <position position="49"/>
    </location>
    <ligand>
        <name>a divalent metal cation</name>
        <dbReference type="ChEBI" id="CHEBI:60240"/>
    </ligand>
</feature>
<comment type="similarity">
    <text evidence="1 4">Belongs to the SurE nucleotidase family.</text>
</comment>
<dbReference type="PANTHER" id="PTHR30457:SF0">
    <property type="entry name" value="PHOSPHATASE, PUTATIVE (AFU_ORTHOLOGUE AFUA_4G01070)-RELATED"/>
    <property type="match status" value="1"/>
</dbReference>
<comment type="catalytic activity">
    <reaction evidence="4">
        <text>a ribonucleoside 5'-phosphate + H2O = a ribonucleoside + phosphate</text>
        <dbReference type="Rhea" id="RHEA:12484"/>
        <dbReference type="ChEBI" id="CHEBI:15377"/>
        <dbReference type="ChEBI" id="CHEBI:18254"/>
        <dbReference type="ChEBI" id="CHEBI:43474"/>
        <dbReference type="ChEBI" id="CHEBI:58043"/>
        <dbReference type="EC" id="3.1.3.5"/>
    </reaction>
</comment>
<dbReference type="GO" id="GO:0000166">
    <property type="term" value="F:nucleotide binding"/>
    <property type="evidence" value="ECO:0007669"/>
    <property type="project" value="UniProtKB-KW"/>
</dbReference>
<dbReference type="EMBL" id="MT630682">
    <property type="protein sequence ID" value="QNO41889.1"/>
    <property type="molecule type" value="Genomic_DNA"/>
</dbReference>
<keyword evidence="4" id="KW-0963">Cytoplasm</keyword>
<feature type="domain" description="Survival protein SurE-like phosphatase/nucleotidase" evidence="5">
    <location>
        <begin position="13"/>
        <end position="207"/>
    </location>
</feature>
<keyword evidence="3 4" id="KW-0378">Hydrolase</keyword>
<dbReference type="EC" id="3.1.3.5" evidence="4"/>
<feature type="binding site" evidence="4">
    <location>
        <position position="18"/>
    </location>
    <ligand>
        <name>a divalent metal cation</name>
        <dbReference type="ChEBI" id="CHEBI:60240"/>
    </ligand>
</feature>
<evidence type="ECO:0000313" key="6">
    <source>
        <dbReference type="EMBL" id="QNO41889.1"/>
    </source>
</evidence>
<dbReference type="Gene3D" id="3.40.1210.10">
    <property type="entry name" value="Survival protein SurE-like phosphatase/nucleotidase"/>
    <property type="match status" value="1"/>
</dbReference>
<protein>
    <recommendedName>
        <fullName evidence="4">5'-nucleotidase SurE</fullName>
        <ecNumber evidence="4">3.1.3.5</ecNumber>
    </recommendedName>
    <alternativeName>
        <fullName evidence="4">Nucleoside 5'-monophosphate phosphohydrolase</fullName>
    </alternativeName>
</protein>
<feature type="binding site" evidence="4">
    <location>
        <position position="19"/>
    </location>
    <ligand>
        <name>a divalent metal cation</name>
        <dbReference type="ChEBI" id="CHEBI:60240"/>
    </ligand>
</feature>
<gene>
    <name evidence="6" type="primary">surE1</name>
    <name evidence="4" type="synonym">surE</name>
    <name evidence="6" type="ORF">CIMACIEH_00004</name>
</gene>
<evidence type="ECO:0000256" key="4">
    <source>
        <dbReference type="HAMAP-Rule" id="MF_00060"/>
    </source>
</evidence>
<dbReference type="InterPro" id="IPR030048">
    <property type="entry name" value="SurE"/>
</dbReference>
<dbReference type="InterPro" id="IPR036523">
    <property type="entry name" value="SurE-like_sf"/>
</dbReference>
<comment type="function">
    <text evidence="4">Nucleotidase that shows phosphatase activity on nucleoside 5'-monophosphates.</text>
</comment>
<evidence type="ECO:0000259" key="5">
    <source>
        <dbReference type="Pfam" id="PF01975"/>
    </source>
</evidence>
<accession>A0A7G9Y1K5</accession>
<dbReference type="Pfam" id="PF01975">
    <property type="entry name" value="SurE"/>
    <property type="match status" value="1"/>
</dbReference>
<dbReference type="PANTHER" id="PTHR30457">
    <property type="entry name" value="5'-NUCLEOTIDASE SURE"/>
    <property type="match status" value="1"/>
</dbReference>
<organism evidence="6">
    <name type="scientific">Candidatus Methanogaster sp. ANME-2c ERB4</name>
    <dbReference type="NCBI Taxonomy" id="2759911"/>
    <lineage>
        <taxon>Archaea</taxon>
        <taxon>Methanobacteriati</taxon>
        <taxon>Methanobacteriota</taxon>
        <taxon>Stenosarchaea group</taxon>
        <taxon>Methanomicrobia</taxon>
        <taxon>Methanosarcinales</taxon>
        <taxon>ANME-2 cluster</taxon>
        <taxon>Candidatus Methanogasteraceae</taxon>
        <taxon>Candidatus Methanogaster</taxon>
    </lineage>
</organism>
<dbReference type="GO" id="GO:0008253">
    <property type="term" value="F:5'-nucleotidase activity"/>
    <property type="evidence" value="ECO:0007669"/>
    <property type="project" value="UniProtKB-UniRule"/>
</dbReference>
<proteinExistence type="inferred from homology"/>
<evidence type="ECO:0000256" key="3">
    <source>
        <dbReference type="ARBA" id="ARBA00022801"/>
    </source>
</evidence>
<dbReference type="SUPFAM" id="SSF64167">
    <property type="entry name" value="SurE-like"/>
    <property type="match status" value="1"/>
</dbReference>
<dbReference type="InterPro" id="IPR002828">
    <property type="entry name" value="SurE-like_Pase/nucleotidase"/>
</dbReference>
<reference evidence="6" key="1">
    <citation type="submission" date="2020-06" db="EMBL/GenBank/DDBJ databases">
        <title>Unique genomic features of the anaerobic methanotrophic archaea.</title>
        <authorList>
            <person name="Chadwick G.L."/>
            <person name="Skennerton C.T."/>
            <person name="Laso-Perez R."/>
            <person name="Leu A.O."/>
            <person name="Speth D.R."/>
            <person name="Yu H."/>
            <person name="Morgan-Lang C."/>
            <person name="Hatzenpichler R."/>
            <person name="Goudeau D."/>
            <person name="Malmstrom R."/>
            <person name="Brazelton W.J."/>
            <person name="Woyke T."/>
            <person name="Hallam S.J."/>
            <person name="Tyson G.W."/>
            <person name="Wegener G."/>
            <person name="Boetius A."/>
            <person name="Orphan V."/>
        </authorList>
    </citation>
    <scope>NUCLEOTIDE SEQUENCE</scope>
</reference>
<keyword evidence="2 4" id="KW-0479">Metal-binding</keyword>
<dbReference type="NCBIfam" id="NF001491">
    <property type="entry name" value="PRK00346.2-1"/>
    <property type="match status" value="1"/>
</dbReference>
<feature type="binding site" evidence="4">
    <location>
        <position position="104"/>
    </location>
    <ligand>
        <name>a divalent metal cation</name>
        <dbReference type="ChEBI" id="CHEBI:60240"/>
    </ligand>
</feature>
<comment type="cofactor">
    <cofactor evidence="4">
        <name>a divalent metal cation</name>
        <dbReference type="ChEBI" id="CHEBI:60240"/>
    </cofactor>
    <text evidence="4">Binds 1 divalent metal cation per subunit.</text>
</comment>
<name>A0A7G9Y1K5_9EURY</name>
<dbReference type="NCBIfam" id="TIGR00087">
    <property type="entry name" value="surE"/>
    <property type="match status" value="1"/>
</dbReference>
<dbReference type="GO" id="GO:0046872">
    <property type="term" value="F:metal ion binding"/>
    <property type="evidence" value="ECO:0007669"/>
    <property type="project" value="UniProtKB-UniRule"/>
</dbReference>
<keyword evidence="4" id="KW-0547">Nucleotide-binding</keyword>
<comment type="subcellular location">
    <subcellularLocation>
        <location evidence="4">Cytoplasm</location>
    </subcellularLocation>
</comment>